<dbReference type="RefSeq" id="WP_197316461.1">
    <property type="nucleotide sequence ID" value="NZ_JADZSC010000001.1"/>
</dbReference>
<keyword evidence="7" id="KW-1185">Reference proteome</keyword>
<dbReference type="AlphaFoldDB" id="A0A931MV05"/>
<name>A0A931MV05_9BACI</name>
<evidence type="ECO:0000256" key="4">
    <source>
        <dbReference type="PIRSR" id="PIRSR006806-1"/>
    </source>
</evidence>
<evidence type="ECO:0000256" key="1">
    <source>
        <dbReference type="ARBA" id="ARBA00010638"/>
    </source>
</evidence>
<dbReference type="InterPro" id="IPR037171">
    <property type="entry name" value="NagB/RpiA_transferase-like"/>
</dbReference>
<dbReference type="PANTHER" id="PTHR23407:SF1">
    <property type="entry name" value="5-FORMYLTETRAHYDROFOLATE CYCLO-LIGASE"/>
    <property type="match status" value="1"/>
</dbReference>
<dbReference type="NCBIfam" id="TIGR02727">
    <property type="entry name" value="MTHFS_bact"/>
    <property type="match status" value="1"/>
</dbReference>
<evidence type="ECO:0000313" key="6">
    <source>
        <dbReference type="EMBL" id="MBH0229876.1"/>
    </source>
</evidence>
<keyword evidence="5" id="KW-0479">Metal-binding</keyword>
<dbReference type="PIRSF" id="PIRSF006806">
    <property type="entry name" value="FTHF_cligase"/>
    <property type="match status" value="1"/>
</dbReference>
<feature type="binding site" evidence="4">
    <location>
        <begin position="3"/>
        <end position="7"/>
    </location>
    <ligand>
        <name>ATP</name>
        <dbReference type="ChEBI" id="CHEBI:30616"/>
    </ligand>
</feature>
<organism evidence="6 7">
    <name type="scientific">Halobacillus yeomjeoni</name>
    <dbReference type="NCBI Taxonomy" id="311194"/>
    <lineage>
        <taxon>Bacteria</taxon>
        <taxon>Bacillati</taxon>
        <taxon>Bacillota</taxon>
        <taxon>Bacilli</taxon>
        <taxon>Bacillales</taxon>
        <taxon>Bacillaceae</taxon>
        <taxon>Halobacillus</taxon>
    </lineage>
</organism>
<proteinExistence type="inferred from homology"/>
<evidence type="ECO:0000313" key="7">
    <source>
        <dbReference type="Proteomes" id="UP000614490"/>
    </source>
</evidence>
<dbReference type="GO" id="GO:0005524">
    <property type="term" value="F:ATP binding"/>
    <property type="evidence" value="ECO:0007669"/>
    <property type="project" value="UniProtKB-KW"/>
</dbReference>
<dbReference type="SUPFAM" id="SSF100950">
    <property type="entry name" value="NagB/RpiA/CoA transferase-like"/>
    <property type="match status" value="1"/>
</dbReference>
<feature type="binding site" evidence="4">
    <location>
        <position position="49"/>
    </location>
    <ligand>
        <name>substrate</name>
    </ligand>
</feature>
<comment type="similarity">
    <text evidence="1 5">Belongs to the 5-formyltetrahydrofolate cyclo-ligase family.</text>
</comment>
<dbReference type="Proteomes" id="UP000614490">
    <property type="component" value="Unassembled WGS sequence"/>
</dbReference>
<comment type="cofactor">
    <cofactor evidence="5">
        <name>Mg(2+)</name>
        <dbReference type="ChEBI" id="CHEBI:18420"/>
    </cofactor>
</comment>
<dbReference type="Pfam" id="PF01812">
    <property type="entry name" value="5-FTHF_cyc-lig"/>
    <property type="match status" value="1"/>
</dbReference>
<evidence type="ECO:0000256" key="5">
    <source>
        <dbReference type="RuleBase" id="RU361279"/>
    </source>
</evidence>
<keyword evidence="6" id="KW-0436">Ligase</keyword>
<dbReference type="EMBL" id="JADZSC010000001">
    <property type="protein sequence ID" value="MBH0229876.1"/>
    <property type="molecule type" value="Genomic_DNA"/>
</dbReference>
<protein>
    <recommendedName>
        <fullName evidence="5">5-formyltetrahydrofolate cyclo-ligase</fullName>
        <ecNumber evidence="5">6.3.3.2</ecNumber>
    </recommendedName>
</protein>
<keyword evidence="2 4" id="KW-0547">Nucleotide-binding</keyword>
<dbReference type="PANTHER" id="PTHR23407">
    <property type="entry name" value="ATPASE INHIBITOR/5-FORMYLTETRAHYDROFOLATE CYCLO-LIGASE"/>
    <property type="match status" value="1"/>
</dbReference>
<dbReference type="GO" id="GO:0035999">
    <property type="term" value="P:tetrahydrofolate interconversion"/>
    <property type="evidence" value="ECO:0007669"/>
    <property type="project" value="TreeGrafter"/>
</dbReference>
<keyword evidence="3 4" id="KW-0067">ATP-binding</keyword>
<sequence>MTKKKLRMQAKDRLSKLTEVEKVQIEENIYTHLFNSTLWKEAETVGVTVSQDHEWSTYPIIERGWNEQKNVAVPKCDPSSKQMVFYQLKDYEQLETVYFGLKEPKPQATHPVHKTQVDLLLVPGLMFDENGYRIGYGGGFYDRYINGFEGVTVMIAGELQKIDAVPIDQYDKKVDYILTEKGFHKT</sequence>
<dbReference type="InterPro" id="IPR002698">
    <property type="entry name" value="FTHF_cligase"/>
</dbReference>
<feature type="binding site" evidence="4">
    <location>
        <position position="54"/>
    </location>
    <ligand>
        <name>substrate</name>
    </ligand>
</feature>
<dbReference type="GO" id="GO:0030272">
    <property type="term" value="F:5-formyltetrahydrofolate cyclo-ligase activity"/>
    <property type="evidence" value="ECO:0007669"/>
    <property type="project" value="UniProtKB-EC"/>
</dbReference>
<reference evidence="6 7" key="1">
    <citation type="journal article" date="2005" name="Int. J. Syst. Evol. Microbiol.">
        <title>Halobacillus yeomjeoni sp. nov., isolated from a marine solar saltern in Korea.</title>
        <authorList>
            <person name="Yoon J.H."/>
            <person name="Kang S.J."/>
            <person name="Lee C.H."/>
            <person name="Oh H.W."/>
            <person name="Oh T.K."/>
        </authorList>
    </citation>
    <scope>NUCLEOTIDE SEQUENCE [LARGE SCALE GENOMIC DNA]</scope>
    <source>
        <strain evidence="6 7">KCTC 3957</strain>
    </source>
</reference>
<dbReference type="EC" id="6.3.3.2" evidence="5"/>
<gene>
    <name evidence="6" type="ORF">H0267_06550</name>
</gene>
<feature type="binding site" evidence="4">
    <location>
        <begin position="133"/>
        <end position="141"/>
    </location>
    <ligand>
        <name>ATP</name>
        <dbReference type="ChEBI" id="CHEBI:30616"/>
    </ligand>
</feature>
<keyword evidence="5" id="KW-0460">Magnesium</keyword>
<accession>A0A931MV05</accession>
<dbReference type="Gene3D" id="3.40.50.10420">
    <property type="entry name" value="NagB/RpiA/CoA transferase-like"/>
    <property type="match status" value="1"/>
</dbReference>
<dbReference type="GO" id="GO:0009396">
    <property type="term" value="P:folic acid-containing compound biosynthetic process"/>
    <property type="evidence" value="ECO:0007669"/>
    <property type="project" value="TreeGrafter"/>
</dbReference>
<evidence type="ECO:0000256" key="3">
    <source>
        <dbReference type="ARBA" id="ARBA00022840"/>
    </source>
</evidence>
<comment type="catalytic activity">
    <reaction evidence="5">
        <text>(6S)-5-formyl-5,6,7,8-tetrahydrofolate + ATP = (6R)-5,10-methenyltetrahydrofolate + ADP + phosphate</text>
        <dbReference type="Rhea" id="RHEA:10488"/>
        <dbReference type="ChEBI" id="CHEBI:30616"/>
        <dbReference type="ChEBI" id="CHEBI:43474"/>
        <dbReference type="ChEBI" id="CHEBI:57455"/>
        <dbReference type="ChEBI" id="CHEBI:57457"/>
        <dbReference type="ChEBI" id="CHEBI:456216"/>
        <dbReference type="EC" id="6.3.3.2"/>
    </reaction>
</comment>
<dbReference type="GO" id="GO:0046872">
    <property type="term" value="F:metal ion binding"/>
    <property type="evidence" value="ECO:0007669"/>
    <property type="project" value="UniProtKB-KW"/>
</dbReference>
<dbReference type="InterPro" id="IPR024185">
    <property type="entry name" value="FTHF_cligase-like_sf"/>
</dbReference>
<comment type="caution">
    <text evidence="6">The sequence shown here is derived from an EMBL/GenBank/DDBJ whole genome shotgun (WGS) entry which is preliminary data.</text>
</comment>
<evidence type="ECO:0000256" key="2">
    <source>
        <dbReference type="ARBA" id="ARBA00022741"/>
    </source>
</evidence>